<reference evidence="3 4" key="1">
    <citation type="submission" date="2018-09" db="EMBL/GenBank/DDBJ databases">
        <title>Genomic investigation of the strawberry pathogen Phytophthora fragariae indicates pathogenicity is determined by transcriptional variation in three key races.</title>
        <authorList>
            <person name="Adams T.M."/>
            <person name="Armitage A.D."/>
            <person name="Sobczyk M.K."/>
            <person name="Bates H.J."/>
            <person name="Dunwell J.M."/>
            <person name="Nellist C.F."/>
            <person name="Harrison R.J."/>
        </authorList>
    </citation>
    <scope>NUCLEOTIDE SEQUENCE [LARGE SCALE GENOMIC DNA]</scope>
    <source>
        <strain evidence="2 3">SCRP249</strain>
        <strain evidence="1 4">SCRP324</strain>
    </source>
</reference>
<dbReference type="Proteomes" id="UP000435112">
    <property type="component" value="Unassembled WGS sequence"/>
</dbReference>
<evidence type="ECO:0000313" key="4">
    <source>
        <dbReference type="Proteomes" id="UP000435112"/>
    </source>
</evidence>
<proteinExistence type="predicted"/>
<name>A0A6A3N6P6_9STRA</name>
<protein>
    <submittedName>
        <fullName evidence="1">Uncharacterized protein</fullName>
    </submittedName>
</protein>
<gene>
    <name evidence="2" type="ORF">PR001_g5022</name>
    <name evidence="1" type="ORF">PR002_g5229</name>
</gene>
<comment type="caution">
    <text evidence="1">The sequence shown here is derived from an EMBL/GenBank/DDBJ whole genome shotgun (WGS) entry which is preliminary data.</text>
</comment>
<dbReference type="AlphaFoldDB" id="A0A6A3N6P6"/>
<dbReference type="EMBL" id="QXFV01000217">
    <property type="protein sequence ID" value="KAE9045303.1"/>
    <property type="molecule type" value="Genomic_DNA"/>
</dbReference>
<sequence length="45" mass="4759">MSFIAHSLQLVLGGALARHKGTHLLATVEFTEPPTTGADLQQDSV</sequence>
<dbReference type="EMBL" id="QXFU01000220">
    <property type="protein sequence ID" value="KAE9039910.1"/>
    <property type="molecule type" value="Genomic_DNA"/>
</dbReference>
<evidence type="ECO:0000313" key="1">
    <source>
        <dbReference type="EMBL" id="KAE9039910.1"/>
    </source>
</evidence>
<evidence type="ECO:0000313" key="3">
    <source>
        <dbReference type="Proteomes" id="UP000429607"/>
    </source>
</evidence>
<evidence type="ECO:0000313" key="2">
    <source>
        <dbReference type="EMBL" id="KAE9045303.1"/>
    </source>
</evidence>
<accession>A0A6A3N6P6</accession>
<dbReference type="Proteomes" id="UP000429607">
    <property type="component" value="Unassembled WGS sequence"/>
</dbReference>
<organism evidence="1 4">
    <name type="scientific">Phytophthora rubi</name>
    <dbReference type="NCBI Taxonomy" id="129364"/>
    <lineage>
        <taxon>Eukaryota</taxon>
        <taxon>Sar</taxon>
        <taxon>Stramenopiles</taxon>
        <taxon>Oomycota</taxon>
        <taxon>Peronosporomycetes</taxon>
        <taxon>Peronosporales</taxon>
        <taxon>Peronosporaceae</taxon>
        <taxon>Phytophthora</taxon>
    </lineage>
</organism>